<proteinExistence type="predicted"/>
<sequence length="751" mass="84116">MAQLSILGPRHVVDRDSAFGELKQLAVDNDAFFRNSNSTYGSRLAECCQEIALSSNLVQDLVKQMLIVSSKCDYDKNTPGNGYRSLISVCDMAVCQLISILRDCSQNRSNIMFRISHHCKEVEGFAAVLRFLILAYQQVVAGMEMFEKDSLFPPLEGEYERYTSFLRGIESLDTSCFYARPLGFQFSPSVARIFRVIGFVLATYSLSWDKEEGPISSFFNSGKYLMSPEQRALRIVKVIRESDIEFCKGFWNLSELGMMSKWFCPVMAVCDMREITLHGPLPLRTKSGEIILVPEPSSHTGPRPIPYRIISVVAREGLTASPAKYKPSPFLLIHCHGGGYVATSSQSHETYLREWACAINCPIVSIDYSLAPENPYPRATEEVLYAYTYILNNAKKFGWTGQKLVMVGDSAGGNLITSITLNLIQINAARLPDGIIPVYTPFLFQYLPSPSRVLSFMDPLLHMGVVIRCAAAYTGAKLDDELAAKGTLSNTNTTQVNGHKSLYQYVDEVQKAQHLDFDDSVFDEYKDEKESPVQENGKRKATDTNELTPTTAKIVAPKKRTLSQSLADTAAVAAGHAFDTVSDWFESPRTPIGINDKPKLNRAATLTPQMAAKVQQEEAREQETNFSSLLKIDLPRDPLISPIEQETNFSSLLKIDLPRDPLISPMYASPELLRQLPPFYFVGCHLDPLLDDTIMFARKLRDSGGTVRRIDIFDYIPHGFLNFTLISPDCREGSRLVIQRIKEAFFSETQL</sequence>
<protein>
    <submittedName>
        <fullName evidence="2">Hormone-sensitive lipase</fullName>
    </submittedName>
</protein>
<name>A0AC34F0H4_9BILA</name>
<evidence type="ECO:0000313" key="1">
    <source>
        <dbReference type="Proteomes" id="UP000887579"/>
    </source>
</evidence>
<reference evidence="2" key="1">
    <citation type="submission" date="2022-11" db="UniProtKB">
        <authorList>
            <consortium name="WormBaseParasite"/>
        </authorList>
    </citation>
    <scope>IDENTIFICATION</scope>
</reference>
<dbReference type="WBParaSite" id="ES5_v2.g10496.t1">
    <property type="protein sequence ID" value="ES5_v2.g10496.t1"/>
    <property type="gene ID" value="ES5_v2.g10496"/>
</dbReference>
<evidence type="ECO:0000313" key="2">
    <source>
        <dbReference type="WBParaSite" id="ES5_v2.g10496.t1"/>
    </source>
</evidence>
<dbReference type="Proteomes" id="UP000887579">
    <property type="component" value="Unplaced"/>
</dbReference>
<organism evidence="1 2">
    <name type="scientific">Panagrolaimus sp. ES5</name>
    <dbReference type="NCBI Taxonomy" id="591445"/>
    <lineage>
        <taxon>Eukaryota</taxon>
        <taxon>Metazoa</taxon>
        <taxon>Ecdysozoa</taxon>
        <taxon>Nematoda</taxon>
        <taxon>Chromadorea</taxon>
        <taxon>Rhabditida</taxon>
        <taxon>Tylenchina</taxon>
        <taxon>Panagrolaimomorpha</taxon>
        <taxon>Panagrolaimoidea</taxon>
        <taxon>Panagrolaimidae</taxon>
        <taxon>Panagrolaimus</taxon>
    </lineage>
</organism>
<accession>A0AC34F0H4</accession>